<dbReference type="Proteomes" id="UP001370758">
    <property type="component" value="Unassembled WGS sequence"/>
</dbReference>
<organism evidence="2 3">
    <name type="scientific">Arthrobotrys musiformis</name>
    <dbReference type="NCBI Taxonomy" id="47236"/>
    <lineage>
        <taxon>Eukaryota</taxon>
        <taxon>Fungi</taxon>
        <taxon>Dikarya</taxon>
        <taxon>Ascomycota</taxon>
        <taxon>Pezizomycotina</taxon>
        <taxon>Orbiliomycetes</taxon>
        <taxon>Orbiliales</taxon>
        <taxon>Orbiliaceae</taxon>
        <taxon>Arthrobotrys</taxon>
    </lineage>
</organism>
<sequence length="113" mass="12809">MAVGSQDHEDQPKSNSAAKIQKLMNYDTRRQGLQEVVEKMDRKGVARNSMAPGSYIQKELIWNIEIIGSILCRISQSRSERHSPQFSSGYVTSMLSRQNQLSIVTLKPFLIIL</sequence>
<name>A0AAV9W4M2_9PEZI</name>
<feature type="region of interest" description="Disordered" evidence="1">
    <location>
        <begin position="1"/>
        <end position="20"/>
    </location>
</feature>
<evidence type="ECO:0000313" key="2">
    <source>
        <dbReference type="EMBL" id="KAK6498969.1"/>
    </source>
</evidence>
<gene>
    <name evidence="2" type="ORF">TWF481_011540</name>
</gene>
<evidence type="ECO:0000256" key="1">
    <source>
        <dbReference type="SAM" id="MobiDB-lite"/>
    </source>
</evidence>
<dbReference type="AlphaFoldDB" id="A0AAV9W4M2"/>
<accession>A0AAV9W4M2</accession>
<feature type="compositionally biased region" description="Basic and acidic residues" evidence="1">
    <location>
        <begin position="1"/>
        <end position="12"/>
    </location>
</feature>
<dbReference type="EMBL" id="JAVHJL010000008">
    <property type="protein sequence ID" value="KAK6498969.1"/>
    <property type="molecule type" value="Genomic_DNA"/>
</dbReference>
<reference evidence="2 3" key="1">
    <citation type="submission" date="2023-08" db="EMBL/GenBank/DDBJ databases">
        <authorList>
            <person name="Palmer J.M."/>
        </authorList>
    </citation>
    <scope>NUCLEOTIDE SEQUENCE [LARGE SCALE GENOMIC DNA]</scope>
    <source>
        <strain evidence="2 3">TWF481</strain>
    </source>
</reference>
<keyword evidence="3" id="KW-1185">Reference proteome</keyword>
<evidence type="ECO:0000313" key="3">
    <source>
        <dbReference type="Proteomes" id="UP001370758"/>
    </source>
</evidence>
<protein>
    <submittedName>
        <fullName evidence="2">Uncharacterized protein</fullName>
    </submittedName>
</protein>
<proteinExistence type="predicted"/>
<comment type="caution">
    <text evidence="2">The sequence shown here is derived from an EMBL/GenBank/DDBJ whole genome shotgun (WGS) entry which is preliminary data.</text>
</comment>